<dbReference type="WBParaSite" id="Hba_10632">
    <property type="protein sequence ID" value="Hba_10632"/>
    <property type="gene ID" value="Hba_10632"/>
</dbReference>
<evidence type="ECO:0000313" key="3">
    <source>
        <dbReference type="WBParaSite" id="Hba_10632"/>
    </source>
</evidence>
<sequence>MIYMSKDKIYYASSIFSSIRSFICCGIYLYTENFNF</sequence>
<dbReference type="Proteomes" id="UP000095283">
    <property type="component" value="Unplaced"/>
</dbReference>
<name>A0A1I7WZL9_HETBA</name>
<protein>
    <submittedName>
        <fullName evidence="3">7TM_GPCR_Srx domain-containing protein</fullName>
    </submittedName>
</protein>
<organism evidence="2 3">
    <name type="scientific">Heterorhabditis bacteriophora</name>
    <name type="common">Entomopathogenic nematode worm</name>
    <dbReference type="NCBI Taxonomy" id="37862"/>
    <lineage>
        <taxon>Eukaryota</taxon>
        <taxon>Metazoa</taxon>
        <taxon>Ecdysozoa</taxon>
        <taxon>Nematoda</taxon>
        <taxon>Chromadorea</taxon>
        <taxon>Rhabditida</taxon>
        <taxon>Rhabditina</taxon>
        <taxon>Rhabditomorpha</taxon>
        <taxon>Strongyloidea</taxon>
        <taxon>Heterorhabditidae</taxon>
        <taxon>Heterorhabditis</taxon>
    </lineage>
</organism>
<feature type="transmembrane region" description="Helical" evidence="1">
    <location>
        <begin position="9"/>
        <end position="30"/>
    </location>
</feature>
<evidence type="ECO:0000256" key="1">
    <source>
        <dbReference type="SAM" id="Phobius"/>
    </source>
</evidence>
<accession>A0A1I7WZL9</accession>
<keyword evidence="1" id="KW-1133">Transmembrane helix</keyword>
<proteinExistence type="predicted"/>
<keyword evidence="1" id="KW-0812">Transmembrane</keyword>
<keyword evidence="1" id="KW-0472">Membrane</keyword>
<dbReference type="AlphaFoldDB" id="A0A1I7WZL9"/>
<keyword evidence="2" id="KW-1185">Reference proteome</keyword>
<reference evidence="3" key="1">
    <citation type="submission" date="2016-11" db="UniProtKB">
        <authorList>
            <consortium name="WormBaseParasite"/>
        </authorList>
    </citation>
    <scope>IDENTIFICATION</scope>
</reference>
<evidence type="ECO:0000313" key="2">
    <source>
        <dbReference type="Proteomes" id="UP000095283"/>
    </source>
</evidence>